<dbReference type="PROSITE" id="PS51819">
    <property type="entry name" value="VOC"/>
    <property type="match status" value="2"/>
</dbReference>
<dbReference type="PANTHER" id="PTHR11959:SF1">
    <property type="entry name" value="4-HYDROXYPHENYLPYRUVATE DIOXYGENASE"/>
    <property type="match status" value="1"/>
</dbReference>
<evidence type="ECO:0000259" key="6">
    <source>
        <dbReference type="PROSITE" id="PS51819"/>
    </source>
</evidence>
<sequence>MDIPPDRSACAGRIGEANPMGTDGFEFVEFTGPDIPYLEDLFARLGFAAVARHRSKDVTLWRQGDINFILNAEPESFAQAFARVHGPSVCAIAFRVADARHAHERAVSLGARPVQGKVGPMELNIPAIEGIGGSLIYLVDRYGPRGSIYDVDFRWLGEPDPHPTGRGLTVIDHLTHNVHRGRMDAWAQFYERLFNFRQIRYFDIEGRLTGLRSRAMASPCGMIRIPINESADDRSQIEEFLRAYRGEGIQHIALGTDDIFASVEAMREAGVAFMDTPDTYYELLPKRLPDTGEDLGRLRRNRILMDGAPTPEGGRLLQIFTGTVIGPIFFELIQRKGDQGFGEGNFRALFESIELDQIRRGVLRPAAAG</sequence>
<dbReference type="FunFam" id="3.10.180.10:FF:000018">
    <property type="entry name" value="4-hydroxyphenylpyruvate dioxygenase"/>
    <property type="match status" value="1"/>
</dbReference>
<feature type="domain" description="VOC" evidence="6">
    <location>
        <begin position="24"/>
        <end position="141"/>
    </location>
</feature>
<dbReference type="Gene3D" id="3.10.180.10">
    <property type="entry name" value="2,3-Dihydroxybiphenyl 1,2-Dioxygenase, domain 1"/>
    <property type="match status" value="2"/>
</dbReference>
<feature type="binding site" evidence="5">
    <location>
        <position position="251"/>
    </location>
    <ligand>
        <name>Fe cation</name>
        <dbReference type="ChEBI" id="CHEBI:24875"/>
    </ligand>
</feature>
<comment type="similarity">
    <text evidence="1">Belongs to the 4HPPD family.</text>
</comment>
<dbReference type="SUPFAM" id="SSF54593">
    <property type="entry name" value="Glyoxalase/Bleomycin resistance protein/Dihydroxybiphenyl dioxygenase"/>
    <property type="match status" value="1"/>
</dbReference>
<evidence type="ECO:0000313" key="8">
    <source>
        <dbReference type="Proteomes" id="UP000597507"/>
    </source>
</evidence>
<keyword evidence="4 5" id="KW-0408">Iron</keyword>
<evidence type="ECO:0000256" key="2">
    <source>
        <dbReference type="ARBA" id="ARBA00022723"/>
    </source>
</evidence>
<evidence type="ECO:0000256" key="4">
    <source>
        <dbReference type="ARBA" id="ARBA00023004"/>
    </source>
</evidence>
<accession>A0A8J2ZFF1</accession>
<dbReference type="InterPro" id="IPR037523">
    <property type="entry name" value="VOC_core"/>
</dbReference>
<organism evidence="7 8">
    <name type="scientific">Caldovatus sediminis</name>
    <dbReference type="NCBI Taxonomy" id="2041189"/>
    <lineage>
        <taxon>Bacteria</taxon>
        <taxon>Pseudomonadati</taxon>
        <taxon>Pseudomonadota</taxon>
        <taxon>Alphaproteobacteria</taxon>
        <taxon>Acetobacterales</taxon>
        <taxon>Roseomonadaceae</taxon>
        <taxon>Caldovatus</taxon>
    </lineage>
</organism>
<dbReference type="InterPro" id="IPR041735">
    <property type="entry name" value="4OHPhenylPyrv_dOase_C"/>
</dbReference>
<dbReference type="AlphaFoldDB" id="A0A8J2ZFF1"/>
<dbReference type="Proteomes" id="UP000597507">
    <property type="component" value="Unassembled WGS sequence"/>
</dbReference>
<evidence type="ECO:0000313" key="7">
    <source>
        <dbReference type="EMBL" id="GGG48356.1"/>
    </source>
</evidence>
<dbReference type="Pfam" id="PF00903">
    <property type="entry name" value="Glyoxalase"/>
    <property type="match status" value="1"/>
</dbReference>
<evidence type="ECO:0000256" key="1">
    <source>
        <dbReference type="ARBA" id="ARBA00005877"/>
    </source>
</evidence>
<proteinExistence type="inferred from homology"/>
<dbReference type="PIRSF" id="PIRSF009283">
    <property type="entry name" value="HPP_dOase"/>
    <property type="match status" value="1"/>
</dbReference>
<dbReference type="EMBL" id="BMKS01000017">
    <property type="protein sequence ID" value="GGG48356.1"/>
    <property type="molecule type" value="Genomic_DNA"/>
</dbReference>
<comment type="cofactor">
    <cofactor evidence="5">
        <name>Fe cation</name>
        <dbReference type="ChEBI" id="CHEBI:24875"/>
    </cofactor>
    <text evidence="5">Binds 1 Fe cation per subunit.</text>
</comment>
<keyword evidence="8" id="KW-1185">Reference proteome</keyword>
<name>A0A8J2ZFF1_9PROT</name>
<feature type="binding site" evidence="5">
    <location>
        <position position="173"/>
    </location>
    <ligand>
        <name>Fe cation</name>
        <dbReference type="ChEBI" id="CHEBI:24875"/>
    </ligand>
</feature>
<gene>
    <name evidence="7" type="primary">bllY</name>
    <name evidence="7" type="ORF">GCM10010964_39630</name>
</gene>
<dbReference type="Pfam" id="PF14696">
    <property type="entry name" value="Glyoxalase_5"/>
    <property type="match status" value="1"/>
</dbReference>
<protein>
    <submittedName>
        <fullName evidence="7">Hemolysin</fullName>
    </submittedName>
</protein>
<dbReference type="InterPro" id="IPR005956">
    <property type="entry name" value="4OHPhenylPyrv_dOase"/>
</dbReference>
<comment type="caution">
    <text evidence="7">The sequence shown here is derived from an EMBL/GenBank/DDBJ whole genome shotgun (WGS) entry which is preliminary data.</text>
</comment>
<dbReference type="InterPro" id="IPR004360">
    <property type="entry name" value="Glyas_Fos-R_dOase_dom"/>
</dbReference>
<dbReference type="GO" id="GO:0006572">
    <property type="term" value="P:L-tyrosine catabolic process"/>
    <property type="evidence" value="ECO:0007669"/>
    <property type="project" value="TreeGrafter"/>
</dbReference>
<dbReference type="NCBIfam" id="TIGR01263">
    <property type="entry name" value="4HPPD"/>
    <property type="match status" value="1"/>
</dbReference>
<dbReference type="CDD" id="cd08342">
    <property type="entry name" value="HPPD_N_like"/>
    <property type="match status" value="1"/>
</dbReference>
<dbReference type="RefSeq" id="WP_188903412.1">
    <property type="nucleotide sequence ID" value="NZ_BMKS01000017.1"/>
</dbReference>
<dbReference type="CDD" id="cd07250">
    <property type="entry name" value="HPPD_C_like"/>
    <property type="match status" value="1"/>
</dbReference>
<dbReference type="InterPro" id="IPR041736">
    <property type="entry name" value="4OHPhenylPyrv_dOase_N"/>
</dbReference>
<dbReference type="PANTHER" id="PTHR11959">
    <property type="entry name" value="4-HYDROXYPHENYLPYRUVATE DIOXYGENASE"/>
    <property type="match status" value="1"/>
</dbReference>
<keyword evidence="3" id="KW-0677">Repeat</keyword>
<dbReference type="GO" id="GO:0003868">
    <property type="term" value="F:4-hydroxyphenylpyruvate dioxygenase activity"/>
    <property type="evidence" value="ECO:0007669"/>
    <property type="project" value="InterPro"/>
</dbReference>
<dbReference type="GO" id="GO:0046872">
    <property type="term" value="F:metal ion binding"/>
    <property type="evidence" value="ECO:0007669"/>
    <property type="project" value="UniProtKB-KW"/>
</dbReference>
<reference evidence="7 8" key="1">
    <citation type="journal article" date="2014" name="Int. J. Syst. Evol. Microbiol.">
        <title>Complete genome sequence of Corynebacterium casei LMG S-19264T (=DSM 44701T), isolated from a smear-ripened cheese.</title>
        <authorList>
            <consortium name="US DOE Joint Genome Institute (JGI-PGF)"/>
            <person name="Walter F."/>
            <person name="Albersmeier A."/>
            <person name="Kalinowski J."/>
            <person name="Ruckert C."/>
        </authorList>
    </citation>
    <scope>NUCLEOTIDE SEQUENCE [LARGE SCALE GENOMIC DNA]</scope>
    <source>
        <strain evidence="7 8">CGMCC 1.16330</strain>
    </source>
</reference>
<dbReference type="InterPro" id="IPR029068">
    <property type="entry name" value="Glyas_Bleomycin-R_OHBP_Dase"/>
</dbReference>
<feature type="binding site" evidence="5">
    <location>
        <position position="331"/>
    </location>
    <ligand>
        <name>Fe cation</name>
        <dbReference type="ChEBI" id="CHEBI:24875"/>
    </ligand>
</feature>
<evidence type="ECO:0000256" key="3">
    <source>
        <dbReference type="ARBA" id="ARBA00022737"/>
    </source>
</evidence>
<dbReference type="FunFam" id="3.10.180.10:FF:000007">
    <property type="entry name" value="4-hydroxyphenylpyruvate dioxygenase"/>
    <property type="match status" value="1"/>
</dbReference>
<keyword evidence="2 5" id="KW-0479">Metal-binding</keyword>
<evidence type="ECO:0000256" key="5">
    <source>
        <dbReference type="PIRSR" id="PIRSR009283-1"/>
    </source>
</evidence>
<feature type="domain" description="VOC" evidence="6">
    <location>
        <begin position="170"/>
        <end position="322"/>
    </location>
</feature>